<comment type="similarity">
    <text evidence="1">Belongs to the PRORSD1 family.</text>
</comment>
<reference evidence="3 4" key="1">
    <citation type="submission" date="2019-03" db="EMBL/GenBank/DDBJ databases">
        <title>Genomic Encyclopedia of Type Strains, Phase IV (KMG-IV): sequencing the most valuable type-strain genomes for metagenomic binning, comparative biology and taxonomic classification.</title>
        <authorList>
            <person name="Goeker M."/>
        </authorList>
    </citation>
    <scope>NUCLEOTIDE SEQUENCE [LARGE SCALE GENOMIC DNA]</scope>
    <source>
        <strain evidence="3 4">DSM 100556</strain>
    </source>
</reference>
<dbReference type="AlphaFoldDB" id="A0A4R1R501"/>
<evidence type="ECO:0000256" key="1">
    <source>
        <dbReference type="ARBA" id="ARBA00010201"/>
    </source>
</evidence>
<evidence type="ECO:0000313" key="3">
    <source>
        <dbReference type="EMBL" id="TCL60518.1"/>
    </source>
</evidence>
<dbReference type="CDD" id="cd04335">
    <property type="entry name" value="PrdX_deacylase"/>
    <property type="match status" value="1"/>
</dbReference>
<dbReference type="PANTHER" id="PTHR31423:SF3">
    <property type="entry name" value="PROLYL-TRNA SYNTHETASE ASSOCIATED DOMAIN-CONTAINING PROTEIN 1-RELATED"/>
    <property type="match status" value="1"/>
</dbReference>
<name>A0A4R1R501_9FIRM</name>
<dbReference type="EMBL" id="SLUO01000002">
    <property type="protein sequence ID" value="TCL60518.1"/>
    <property type="molecule type" value="Genomic_DNA"/>
</dbReference>
<organism evidence="3 4">
    <name type="scientific">Kineothrix alysoides</name>
    <dbReference type="NCBI Taxonomy" id="1469948"/>
    <lineage>
        <taxon>Bacteria</taxon>
        <taxon>Bacillati</taxon>
        <taxon>Bacillota</taxon>
        <taxon>Clostridia</taxon>
        <taxon>Lachnospirales</taxon>
        <taxon>Lachnospiraceae</taxon>
        <taxon>Kineothrix</taxon>
    </lineage>
</organism>
<dbReference type="Gene3D" id="3.90.960.10">
    <property type="entry name" value="YbaK/aminoacyl-tRNA synthetase-associated domain"/>
    <property type="match status" value="1"/>
</dbReference>
<dbReference type="PANTHER" id="PTHR31423">
    <property type="entry name" value="YBAK DOMAIN-CONTAINING PROTEIN"/>
    <property type="match status" value="1"/>
</dbReference>
<dbReference type="STRING" id="1469948.GCA_000732725_00251"/>
<dbReference type="SUPFAM" id="SSF55826">
    <property type="entry name" value="YbaK/ProRS associated domain"/>
    <property type="match status" value="1"/>
</dbReference>
<feature type="domain" description="YbaK/aminoacyl-tRNA synthetase-associated" evidence="2">
    <location>
        <begin position="46"/>
        <end position="169"/>
    </location>
</feature>
<dbReference type="Pfam" id="PF04073">
    <property type="entry name" value="tRNA_edit"/>
    <property type="match status" value="1"/>
</dbReference>
<evidence type="ECO:0000259" key="2">
    <source>
        <dbReference type="Pfam" id="PF04073"/>
    </source>
</evidence>
<proteinExistence type="inferred from homology"/>
<gene>
    <name evidence="3" type="ORF">EDD76_102216</name>
</gene>
<evidence type="ECO:0000313" key="4">
    <source>
        <dbReference type="Proteomes" id="UP000295718"/>
    </source>
</evidence>
<dbReference type="Proteomes" id="UP000295718">
    <property type="component" value="Unassembled WGS sequence"/>
</dbReference>
<dbReference type="RefSeq" id="WP_031389033.1">
    <property type="nucleotide sequence ID" value="NZ_JPNB01000001.1"/>
</dbReference>
<dbReference type="InterPro" id="IPR036754">
    <property type="entry name" value="YbaK/aa-tRNA-synt-asso_dom_sf"/>
</dbReference>
<accession>A0A4R1R501</accession>
<dbReference type="InterPro" id="IPR040285">
    <property type="entry name" value="ProX/PRXD1"/>
</dbReference>
<keyword evidence="4" id="KW-1185">Reference proteome</keyword>
<sequence>MSDKNEIAPDMTIYKGKPSPEGRLLRETAVYELLEKLNIPYERLDHEAVATIEACQGVDKILDIKLCKNLFLCNAQRTKFYLLLMPGEKKFSTKEVCRQIQSARLSFAPEQYMEKFLNISPGAVSVMGLMNDKDNEVRLLIDREVLESEYLGCHPCVNTTSLKLKLADVISRFLPYTGHDYTVVELTDDES</sequence>
<comment type="caution">
    <text evidence="3">The sequence shown here is derived from an EMBL/GenBank/DDBJ whole genome shotgun (WGS) entry which is preliminary data.</text>
</comment>
<dbReference type="GO" id="GO:0002161">
    <property type="term" value="F:aminoacyl-tRNA deacylase activity"/>
    <property type="evidence" value="ECO:0007669"/>
    <property type="project" value="InterPro"/>
</dbReference>
<protein>
    <submittedName>
        <fullName evidence="3">Ala-tRNA(Pro) deacylase</fullName>
    </submittedName>
</protein>
<dbReference type="InterPro" id="IPR007214">
    <property type="entry name" value="YbaK/aa-tRNA-synth-assoc-dom"/>
</dbReference>